<accession>G7DY90</accession>
<evidence type="ECO:0000313" key="3">
    <source>
        <dbReference type="EMBL" id="GAA95550.1"/>
    </source>
</evidence>
<keyword evidence="2" id="KW-0472">Membrane</keyword>
<reference evidence="3 4" key="2">
    <citation type="journal article" date="2012" name="Open Biol.">
        <title>Characteristics of nucleosomes and linker DNA regions on the genome of the basidiomycete Mixia osmundae revealed by mono- and dinucleosome mapping.</title>
        <authorList>
            <person name="Nishida H."/>
            <person name="Kondo S."/>
            <person name="Matsumoto T."/>
            <person name="Suzuki Y."/>
            <person name="Yoshikawa H."/>
            <person name="Taylor T.D."/>
            <person name="Sugiyama J."/>
        </authorList>
    </citation>
    <scope>NUCLEOTIDE SEQUENCE [LARGE SCALE GENOMIC DNA]</scope>
    <source>
        <strain evidence="4">CBS 9802 / IAM 14324 / JCM 22182 / KY 12970</strain>
    </source>
</reference>
<evidence type="ECO:0000256" key="1">
    <source>
        <dbReference type="SAM" id="MobiDB-lite"/>
    </source>
</evidence>
<proteinExistence type="predicted"/>
<keyword evidence="2" id="KW-1133">Transmembrane helix</keyword>
<dbReference type="AlphaFoldDB" id="G7DY90"/>
<feature type="transmembrane region" description="Helical" evidence="2">
    <location>
        <begin position="149"/>
        <end position="168"/>
    </location>
</feature>
<evidence type="ECO:0008006" key="5">
    <source>
        <dbReference type="Google" id="ProtNLM"/>
    </source>
</evidence>
<comment type="caution">
    <text evidence="3">The sequence shown here is derived from an EMBL/GenBank/DDBJ whole genome shotgun (WGS) entry which is preliminary data.</text>
</comment>
<dbReference type="STRING" id="764103.G7DY90"/>
<keyword evidence="4" id="KW-1185">Reference proteome</keyword>
<gene>
    <name evidence="3" type="primary">Mo02205</name>
    <name evidence="3" type="ORF">E5Q_02205</name>
</gene>
<evidence type="ECO:0000313" key="4">
    <source>
        <dbReference type="Proteomes" id="UP000009131"/>
    </source>
</evidence>
<organism evidence="3 4">
    <name type="scientific">Mixia osmundae (strain CBS 9802 / IAM 14324 / JCM 22182 / KY 12970)</name>
    <dbReference type="NCBI Taxonomy" id="764103"/>
    <lineage>
        <taxon>Eukaryota</taxon>
        <taxon>Fungi</taxon>
        <taxon>Dikarya</taxon>
        <taxon>Basidiomycota</taxon>
        <taxon>Pucciniomycotina</taxon>
        <taxon>Mixiomycetes</taxon>
        <taxon>Mixiales</taxon>
        <taxon>Mixiaceae</taxon>
        <taxon>Mixia</taxon>
    </lineage>
</organism>
<name>G7DY90_MIXOS</name>
<dbReference type="RefSeq" id="XP_014570057.1">
    <property type="nucleotide sequence ID" value="XM_014714571.1"/>
</dbReference>
<dbReference type="HOGENOM" id="CLU_1008613_0_0_1"/>
<reference evidence="3 4" key="1">
    <citation type="journal article" date="2011" name="J. Gen. Appl. Microbiol.">
        <title>Draft genome sequencing of the enigmatic basidiomycete Mixia osmundae.</title>
        <authorList>
            <person name="Nishida H."/>
            <person name="Nagatsuka Y."/>
            <person name="Sugiyama J."/>
        </authorList>
    </citation>
    <scope>NUCLEOTIDE SEQUENCE [LARGE SCALE GENOMIC DNA]</scope>
    <source>
        <strain evidence="4">CBS 9802 / IAM 14324 / JCM 22182 / KY 12970</strain>
    </source>
</reference>
<dbReference type="EMBL" id="BABT02000062">
    <property type="protein sequence ID" value="GAA95550.1"/>
    <property type="molecule type" value="Genomic_DNA"/>
</dbReference>
<feature type="transmembrane region" description="Helical" evidence="2">
    <location>
        <begin position="180"/>
        <end position="205"/>
    </location>
</feature>
<feature type="transmembrane region" description="Helical" evidence="2">
    <location>
        <begin position="217"/>
        <end position="239"/>
    </location>
</feature>
<evidence type="ECO:0000256" key="2">
    <source>
        <dbReference type="SAM" id="Phobius"/>
    </source>
</evidence>
<feature type="region of interest" description="Disordered" evidence="1">
    <location>
        <begin position="70"/>
        <end position="91"/>
    </location>
</feature>
<protein>
    <recommendedName>
        <fullName evidence="5">Transmembrane protein</fullName>
    </recommendedName>
</protein>
<dbReference type="Proteomes" id="UP000009131">
    <property type="component" value="Unassembled WGS sequence"/>
</dbReference>
<feature type="transmembrane region" description="Helical" evidence="2">
    <location>
        <begin position="12"/>
        <end position="37"/>
    </location>
</feature>
<sequence length="276" mass="30163">MVVDKDAQVKPIYVAIILLRHALPLLLLATLLLALIIRGVFYAFSEEVPPTVQIDYMPIYPAAPVPVNPAADSNANGDEQDTSEETTAATIKPARRRRRGVTLALFGLVTVSYLLDVIVYLARMGDDDDDLLVHGKPESILAIWKGEELYAFGGLVAFLGCMLAMLGEEHLNGEKSSWNGVYPMILAVLAGLAEPVLLVLLAVAISKDSASTVDLYTAFHIAALAWRVLLLFMLIYALSPRGRQRVHSRLMPIISQEESAQTNNADNTAQYGTFNQ</sequence>
<feature type="transmembrane region" description="Helical" evidence="2">
    <location>
        <begin position="101"/>
        <end position="122"/>
    </location>
</feature>
<keyword evidence="2" id="KW-0812">Transmembrane</keyword>
<dbReference type="InParanoid" id="G7DY90"/>